<evidence type="ECO:0000259" key="1">
    <source>
        <dbReference type="PROSITE" id="PS50053"/>
    </source>
</evidence>
<proteinExistence type="predicted"/>
<accession>A0A915EKX8</accession>
<evidence type="ECO:0000313" key="2">
    <source>
        <dbReference type="Proteomes" id="UP000887574"/>
    </source>
</evidence>
<keyword evidence="2" id="KW-1185">Reference proteome</keyword>
<organism evidence="2 3">
    <name type="scientific">Ditylenchus dipsaci</name>
    <dbReference type="NCBI Taxonomy" id="166011"/>
    <lineage>
        <taxon>Eukaryota</taxon>
        <taxon>Metazoa</taxon>
        <taxon>Ecdysozoa</taxon>
        <taxon>Nematoda</taxon>
        <taxon>Chromadorea</taxon>
        <taxon>Rhabditida</taxon>
        <taxon>Tylenchina</taxon>
        <taxon>Tylenchomorpha</taxon>
        <taxon>Sphaerularioidea</taxon>
        <taxon>Anguinidae</taxon>
        <taxon>Anguininae</taxon>
        <taxon>Ditylenchus</taxon>
    </lineage>
</organism>
<dbReference type="SUPFAM" id="SSF54236">
    <property type="entry name" value="Ubiquitin-like"/>
    <property type="match status" value="2"/>
</dbReference>
<feature type="domain" description="Ubiquitin-like" evidence="1">
    <location>
        <begin position="1"/>
        <end position="71"/>
    </location>
</feature>
<dbReference type="WBParaSite" id="jg7010">
    <property type="protein sequence ID" value="jg7010"/>
    <property type="gene ID" value="jg7010"/>
</dbReference>
<name>A0A915EKX8_9BILA</name>
<reference evidence="3" key="1">
    <citation type="submission" date="2022-11" db="UniProtKB">
        <authorList>
            <consortium name="WormBaseParasite"/>
        </authorList>
    </citation>
    <scope>IDENTIFICATION</scope>
</reference>
<evidence type="ECO:0000313" key="3">
    <source>
        <dbReference type="WBParaSite" id="jg7010"/>
    </source>
</evidence>
<sequence length="133" mass="15154">MRLTVNICVSDWFPMKFEVNENATAKELKQLIQSTEGYLYYQHQIQIDGCVVSDDDEISENLNDGSVIYLLHVETLCSSSNGKQYFCLDVETDNSVASIKNRLRNLLATDTKIDYLCFAGEKLADKKTWKNAN</sequence>
<dbReference type="InterPro" id="IPR000626">
    <property type="entry name" value="Ubiquitin-like_dom"/>
</dbReference>
<dbReference type="Proteomes" id="UP000887574">
    <property type="component" value="Unplaced"/>
</dbReference>
<dbReference type="InterPro" id="IPR029071">
    <property type="entry name" value="Ubiquitin-like_domsf"/>
</dbReference>
<dbReference type="PROSITE" id="PS50053">
    <property type="entry name" value="UBIQUITIN_2"/>
    <property type="match status" value="1"/>
</dbReference>
<dbReference type="Gene3D" id="3.10.20.90">
    <property type="entry name" value="Phosphatidylinositol 3-kinase Catalytic Subunit, Chain A, domain 1"/>
    <property type="match status" value="1"/>
</dbReference>
<protein>
    <submittedName>
        <fullName evidence="3">Ubiquitin-like domain-containing protein</fullName>
    </submittedName>
</protein>
<dbReference type="AlphaFoldDB" id="A0A915EKX8"/>
<dbReference type="Pfam" id="PF00240">
    <property type="entry name" value="ubiquitin"/>
    <property type="match status" value="1"/>
</dbReference>
<dbReference type="CDD" id="cd17039">
    <property type="entry name" value="Ubl_ubiquitin_like"/>
    <property type="match status" value="1"/>
</dbReference>